<dbReference type="Pfam" id="PF07883">
    <property type="entry name" value="Cupin_2"/>
    <property type="match status" value="1"/>
</dbReference>
<dbReference type="EMBL" id="FQVM01000046">
    <property type="protein sequence ID" value="SHF16895.1"/>
    <property type="molecule type" value="Genomic_DNA"/>
</dbReference>
<gene>
    <name evidence="3" type="ORF">SAMN05443638_1462</name>
</gene>
<dbReference type="GO" id="GO:0003700">
    <property type="term" value="F:DNA-binding transcription factor activity"/>
    <property type="evidence" value="ECO:0007669"/>
    <property type="project" value="TreeGrafter"/>
</dbReference>
<proteinExistence type="predicted"/>
<dbReference type="InterPro" id="IPR013096">
    <property type="entry name" value="Cupin_2"/>
</dbReference>
<dbReference type="PANTHER" id="PTHR46797">
    <property type="entry name" value="HTH-TYPE TRANSCRIPTIONAL REGULATOR"/>
    <property type="match status" value="1"/>
</dbReference>
<name>A0A1M4ZFY8_9CLOT</name>
<dbReference type="GO" id="GO:0005829">
    <property type="term" value="C:cytosol"/>
    <property type="evidence" value="ECO:0007669"/>
    <property type="project" value="TreeGrafter"/>
</dbReference>
<dbReference type="InterPro" id="IPR014710">
    <property type="entry name" value="RmlC-like_jellyroll"/>
</dbReference>
<dbReference type="Gene3D" id="2.60.120.10">
    <property type="entry name" value="Jelly Rolls"/>
    <property type="match status" value="1"/>
</dbReference>
<dbReference type="SUPFAM" id="SSF51182">
    <property type="entry name" value="RmlC-like cupins"/>
    <property type="match status" value="1"/>
</dbReference>
<feature type="domain" description="Cupin type-2" evidence="2">
    <location>
        <begin position="69"/>
        <end position="123"/>
    </location>
</feature>
<keyword evidence="4" id="KW-1185">Reference proteome</keyword>
<keyword evidence="1" id="KW-0238">DNA-binding</keyword>
<evidence type="ECO:0000313" key="4">
    <source>
        <dbReference type="Proteomes" id="UP000184035"/>
    </source>
</evidence>
<evidence type="ECO:0000259" key="2">
    <source>
        <dbReference type="Pfam" id="PF07883"/>
    </source>
</evidence>
<dbReference type="Proteomes" id="UP000184035">
    <property type="component" value="Unassembled WGS sequence"/>
</dbReference>
<reference evidence="3 4" key="1">
    <citation type="submission" date="2016-11" db="EMBL/GenBank/DDBJ databases">
        <authorList>
            <person name="Jaros S."/>
            <person name="Januszkiewicz K."/>
            <person name="Wedrychowicz H."/>
        </authorList>
    </citation>
    <scope>NUCLEOTIDE SEQUENCE [LARGE SCALE GENOMIC DNA]</scope>
    <source>
        <strain evidence="3 4">DSM 2631</strain>
    </source>
</reference>
<evidence type="ECO:0000256" key="1">
    <source>
        <dbReference type="ARBA" id="ARBA00023125"/>
    </source>
</evidence>
<accession>A0A1M4ZFY8</accession>
<dbReference type="GO" id="GO:0003677">
    <property type="term" value="F:DNA binding"/>
    <property type="evidence" value="ECO:0007669"/>
    <property type="project" value="UniProtKB-KW"/>
</dbReference>
<dbReference type="PANTHER" id="PTHR46797:SF25">
    <property type="entry name" value="TRANSCRIPTIONAL REGULATOR"/>
    <property type="match status" value="1"/>
</dbReference>
<evidence type="ECO:0000313" key="3">
    <source>
        <dbReference type="EMBL" id="SHF16895.1"/>
    </source>
</evidence>
<protein>
    <submittedName>
        <fullName evidence="3">Cupin domain-containing protein</fullName>
    </submittedName>
</protein>
<dbReference type="STRING" id="1533.SAMN05443638_1462"/>
<dbReference type="AlphaFoldDB" id="A0A1M4ZFY8"/>
<dbReference type="InterPro" id="IPR050807">
    <property type="entry name" value="TransReg_Diox_bact_type"/>
</dbReference>
<dbReference type="CDD" id="cd02209">
    <property type="entry name" value="cupin_XRE_C"/>
    <property type="match status" value="1"/>
</dbReference>
<sequence length="132" mass="15477">MGVDLSYFFKAPQKRKEIVLRSYEKEVFQVENNRFIKYNLSNDLEDKAFLPQLFEILPSDVNENLLCYEHKGEEFVYVLEGVLTLIIDDEKKALYPGDSAHYDSGIKHNWANYTSKPVKLLTIHTPNIFKEE</sequence>
<dbReference type="InterPro" id="IPR011051">
    <property type="entry name" value="RmlC_Cupin_sf"/>
</dbReference>
<organism evidence="3 4">
    <name type="scientific">Clostridium fallax</name>
    <dbReference type="NCBI Taxonomy" id="1533"/>
    <lineage>
        <taxon>Bacteria</taxon>
        <taxon>Bacillati</taxon>
        <taxon>Bacillota</taxon>
        <taxon>Clostridia</taxon>
        <taxon>Eubacteriales</taxon>
        <taxon>Clostridiaceae</taxon>
        <taxon>Clostridium</taxon>
    </lineage>
</organism>